<dbReference type="FunFam" id="3.40.50.300:FF:000235">
    <property type="entry name" value="ATPase ASNA1"/>
    <property type="match status" value="1"/>
</dbReference>
<dbReference type="InterPro" id="IPR027542">
    <property type="entry name" value="ATPase_ArsA/GET3_euk"/>
</dbReference>
<evidence type="ECO:0000259" key="9">
    <source>
        <dbReference type="Pfam" id="PF02374"/>
    </source>
</evidence>
<name>A0A835T3Y3_CHLIN</name>
<evidence type="ECO:0000256" key="3">
    <source>
        <dbReference type="ARBA" id="ARBA00022490"/>
    </source>
</evidence>
<dbReference type="EMBL" id="JAEHOC010000012">
    <property type="protein sequence ID" value="KAG2436906.1"/>
    <property type="molecule type" value="Genomic_DNA"/>
</dbReference>
<evidence type="ECO:0000313" key="11">
    <source>
        <dbReference type="Proteomes" id="UP000650467"/>
    </source>
</evidence>
<dbReference type="HAMAP" id="MF_03112">
    <property type="entry name" value="Asna1_Get3"/>
    <property type="match status" value="1"/>
</dbReference>
<sequence>MAADMPEPTLQNIVDQKELKWIFVGGKGGVGKTTTSSSLAVALADSGTRNRVLIISTDPAHNLSDAFRQKFTKTPTLVNGFTNLFAMEVDPQPDIGEMEQLEWAQDSFLTELAGSIPGIDEAMSFAEVMKQVQTMDYDTIVFDTAPTGHTLRLLNFPTILEKGLSKLVALKGAMGGMMGQMTRMLGGMAGGMAGGGEGAADLPDQLLGKVEGMLDVVRKVSAQFKDPLLTTFVAVCIPEFLSLYETERLVQELAKFEIDCRNIVINQIIFPESVGGSRLLDARVRMQQKYLDQFYELYEDFHILQLPLLEEEVRGPEALKAFAVNLLKPYVPAPPTDASAREAALVKELATLRKRVAELEAALAKK</sequence>
<dbReference type="AlphaFoldDB" id="A0A835T3Y3"/>
<comment type="function">
    <text evidence="8">ATPase required for the post-translational delivery of tail-anchored (TA) proteins to the endoplasmic reticulum. Recognizes and selectively binds the transmembrane domain of TA proteins in the cytosol. This complex then targets to the endoplasmic reticulum by membrane-bound receptors, where the tail-anchored protein is released for insertion. This process is regulated by ATP binding and hydrolysis. ATP binding drives the homodimer towards the closed dimer state, facilitating recognition of newly synthesized TA membrane proteins. ATP hydrolysis is required for insertion. Subsequently, the homodimer reverts towards the open dimer state, lowering its affinity for the membrane-bound receptor, and returning it to the cytosol to initiate a new round of targeting.</text>
</comment>
<evidence type="ECO:0000256" key="2">
    <source>
        <dbReference type="ARBA" id="ARBA00022448"/>
    </source>
</evidence>
<dbReference type="Proteomes" id="UP000650467">
    <property type="component" value="Unassembled WGS sequence"/>
</dbReference>
<dbReference type="InterPro" id="IPR025723">
    <property type="entry name" value="ArsA/GET3_ATPase-like"/>
</dbReference>
<feature type="binding site" evidence="8">
    <location>
        <position position="266"/>
    </location>
    <ligand>
        <name>ATP</name>
        <dbReference type="ChEBI" id="CHEBI:30616"/>
    </ligand>
</feature>
<dbReference type="NCBIfam" id="TIGR00345">
    <property type="entry name" value="GET3_arsA_TRC40"/>
    <property type="match status" value="1"/>
</dbReference>
<keyword evidence="6 8" id="KW-0256">Endoplasmic reticulum</keyword>
<evidence type="ECO:0000256" key="7">
    <source>
        <dbReference type="ARBA" id="ARBA00022840"/>
    </source>
</evidence>
<evidence type="ECO:0000256" key="4">
    <source>
        <dbReference type="ARBA" id="ARBA00022741"/>
    </source>
</evidence>
<comment type="subunit">
    <text evidence="8">Homodimer.</text>
</comment>
<evidence type="ECO:0000256" key="6">
    <source>
        <dbReference type="ARBA" id="ARBA00022824"/>
    </source>
</evidence>
<protein>
    <recommendedName>
        <fullName evidence="9">ArsA/GET3 Anion-transporting ATPase-like domain-containing protein</fullName>
    </recommendedName>
</protein>
<dbReference type="InterPro" id="IPR027417">
    <property type="entry name" value="P-loop_NTPase"/>
</dbReference>
<dbReference type="GO" id="GO:0043529">
    <property type="term" value="C:GET complex"/>
    <property type="evidence" value="ECO:0007669"/>
    <property type="project" value="TreeGrafter"/>
</dbReference>
<keyword evidence="3 8" id="KW-0963">Cytoplasm</keyword>
<dbReference type="InterPro" id="IPR016300">
    <property type="entry name" value="ATPase_ArsA/GET3"/>
</dbReference>
<dbReference type="OrthoDB" id="1770at2759"/>
<dbReference type="Gene3D" id="3.40.50.300">
    <property type="entry name" value="P-loop containing nucleotide triphosphate hydrolases"/>
    <property type="match status" value="1"/>
</dbReference>
<proteinExistence type="inferred from homology"/>
<comment type="caution">
    <text evidence="8">Lacks conserved residue(s) required for the propagation of feature annotation.</text>
</comment>
<evidence type="ECO:0000256" key="1">
    <source>
        <dbReference type="ARBA" id="ARBA00011040"/>
    </source>
</evidence>
<dbReference type="CDD" id="cd02035">
    <property type="entry name" value="ArsA"/>
    <property type="match status" value="1"/>
</dbReference>
<gene>
    <name evidence="10" type="ORF">HXX76_006425</name>
</gene>
<comment type="similarity">
    <text evidence="1 8">Belongs to the arsA ATPase family.</text>
</comment>
<dbReference type="GO" id="GO:0005524">
    <property type="term" value="F:ATP binding"/>
    <property type="evidence" value="ECO:0007669"/>
    <property type="project" value="UniProtKB-UniRule"/>
</dbReference>
<comment type="subcellular location">
    <subcellularLocation>
        <location evidence="8">Cytoplasm</location>
    </subcellularLocation>
    <subcellularLocation>
        <location evidence="8">Endoplasmic reticulum</location>
    </subcellularLocation>
</comment>
<dbReference type="PANTHER" id="PTHR10803">
    <property type="entry name" value="ARSENICAL PUMP-DRIVING ATPASE ARSENITE-TRANSLOCATING ATPASE"/>
    <property type="match status" value="1"/>
</dbReference>
<keyword evidence="4 8" id="KW-0547">Nucleotide-binding</keyword>
<reference evidence="10" key="1">
    <citation type="journal article" date="2020" name="bioRxiv">
        <title>Comparative genomics of Chlamydomonas.</title>
        <authorList>
            <person name="Craig R.J."/>
            <person name="Hasan A.R."/>
            <person name="Ness R.W."/>
            <person name="Keightley P.D."/>
        </authorList>
    </citation>
    <scope>NUCLEOTIDE SEQUENCE</scope>
    <source>
        <strain evidence="10">SAG 7.73</strain>
    </source>
</reference>
<evidence type="ECO:0000256" key="5">
    <source>
        <dbReference type="ARBA" id="ARBA00022801"/>
    </source>
</evidence>
<dbReference type="GO" id="GO:0016887">
    <property type="term" value="F:ATP hydrolysis activity"/>
    <property type="evidence" value="ECO:0007669"/>
    <property type="project" value="InterPro"/>
</dbReference>
<keyword evidence="2 8" id="KW-0813">Transport</keyword>
<feature type="binding site" evidence="8">
    <location>
        <position position="239"/>
    </location>
    <ligand>
        <name>ATP</name>
        <dbReference type="ChEBI" id="CHEBI:30616"/>
    </ligand>
</feature>
<dbReference type="SUPFAM" id="SSF52540">
    <property type="entry name" value="P-loop containing nucleoside triphosphate hydrolases"/>
    <property type="match status" value="1"/>
</dbReference>
<feature type="active site" evidence="8">
    <location>
        <position position="58"/>
    </location>
</feature>
<dbReference type="PANTHER" id="PTHR10803:SF3">
    <property type="entry name" value="ATPASE GET3"/>
    <property type="match status" value="1"/>
</dbReference>
<keyword evidence="11" id="KW-1185">Reference proteome</keyword>
<organism evidence="10 11">
    <name type="scientific">Chlamydomonas incerta</name>
    <dbReference type="NCBI Taxonomy" id="51695"/>
    <lineage>
        <taxon>Eukaryota</taxon>
        <taxon>Viridiplantae</taxon>
        <taxon>Chlorophyta</taxon>
        <taxon>core chlorophytes</taxon>
        <taxon>Chlorophyceae</taxon>
        <taxon>CS clade</taxon>
        <taxon>Chlamydomonadales</taxon>
        <taxon>Chlamydomonadaceae</taxon>
        <taxon>Chlamydomonas</taxon>
    </lineage>
</organism>
<keyword evidence="5 8" id="KW-0378">Hydrolase</keyword>
<evidence type="ECO:0000256" key="8">
    <source>
        <dbReference type="HAMAP-Rule" id="MF_03112"/>
    </source>
</evidence>
<feature type="domain" description="ArsA/GET3 Anion-transporting ATPase-like" evidence="9">
    <location>
        <begin position="20"/>
        <end position="327"/>
    </location>
</feature>
<keyword evidence="7 8" id="KW-0067">ATP-binding</keyword>
<accession>A0A835T3Y3</accession>
<feature type="binding site" evidence="8">
    <location>
        <begin position="27"/>
        <end position="34"/>
    </location>
    <ligand>
        <name>ATP</name>
        <dbReference type="ChEBI" id="CHEBI:30616"/>
    </ligand>
</feature>
<dbReference type="Pfam" id="PF02374">
    <property type="entry name" value="ArsA_ATPase"/>
    <property type="match status" value="1"/>
</dbReference>
<comment type="caution">
    <text evidence="10">The sequence shown here is derived from an EMBL/GenBank/DDBJ whole genome shotgun (WGS) entry which is preliminary data.</text>
</comment>
<evidence type="ECO:0000313" key="10">
    <source>
        <dbReference type="EMBL" id="KAG2436906.1"/>
    </source>
</evidence>
<dbReference type="GO" id="GO:0071816">
    <property type="term" value="P:tail-anchored membrane protein insertion into ER membrane"/>
    <property type="evidence" value="ECO:0007669"/>
    <property type="project" value="TreeGrafter"/>
</dbReference>